<gene>
    <name evidence="12" type="ORF">HYPBUDRAFT_92910</name>
</gene>
<feature type="non-terminal residue" evidence="12">
    <location>
        <position position="1"/>
    </location>
</feature>
<dbReference type="UniPathway" id="UPA00196"/>
<proteinExistence type="inferred from homology"/>
<keyword evidence="7 11" id="KW-0256">Endoplasmic reticulum</keyword>
<sequence length="414" mass="47604">IRERITILNPGSSHEGFIEEVDGTHLKLSGTGTVERKITGEYKLPDSIKQVRIQMKRQQVDSRVFQYEFGSGLHISVVPNTRDEEVFHQEMNDFLDLIGLPGSDEWIMSYNSLYYHTPEVRDWTLEEYGIGRESAIDINWSNGQVVIKTLNDQAAKEYQQETGVKKEIGVFLIDDEISTKDDLVLSGVRIELMGQEDYIHRTLFHIKPRIRKIGESNVALVSNGMHPKLQTNYEHKQDLDQDVDLDSCQKYQYMTIPKEFFLDKYQIGNSQLVVSFGNLDLEKPSYLIKEWGTELLLQVPNQLANELEIHSRYQTPNSLGKTTISFNKPINFIACDLAKDEEYLLQNNPFDNKLSIGANFDKLFTNKTVFYLFDQPHDQLQVDIPNARPTNVDLITLSVLFVGVLIILKKLLLK</sequence>
<keyword evidence="10" id="KW-0325">Glycoprotein</keyword>
<dbReference type="Pfam" id="PF08320">
    <property type="entry name" value="PIG-X"/>
    <property type="match status" value="1"/>
</dbReference>
<evidence type="ECO:0000256" key="7">
    <source>
        <dbReference type="ARBA" id="ARBA00022824"/>
    </source>
</evidence>
<organism evidence="12 13">
    <name type="scientific">Hyphopichia burtonii NRRL Y-1933</name>
    <dbReference type="NCBI Taxonomy" id="984485"/>
    <lineage>
        <taxon>Eukaryota</taxon>
        <taxon>Fungi</taxon>
        <taxon>Dikarya</taxon>
        <taxon>Ascomycota</taxon>
        <taxon>Saccharomycotina</taxon>
        <taxon>Pichiomycetes</taxon>
        <taxon>Debaryomycetaceae</taxon>
        <taxon>Hyphopichia</taxon>
    </lineage>
</organism>
<feature type="transmembrane region" description="Helical" evidence="11">
    <location>
        <begin position="394"/>
        <end position="413"/>
    </location>
</feature>
<evidence type="ECO:0000256" key="5">
    <source>
        <dbReference type="ARBA" id="ARBA00022502"/>
    </source>
</evidence>
<dbReference type="PANTHER" id="PTHR28533">
    <property type="entry name" value="PROTEIN PBN1"/>
    <property type="match status" value="1"/>
</dbReference>
<evidence type="ECO:0000256" key="6">
    <source>
        <dbReference type="ARBA" id="ARBA00022692"/>
    </source>
</evidence>
<comment type="pathway">
    <text evidence="2 11">Glycolipid biosynthesis; glycosylphosphatidylinositol-anchor biosynthesis.</text>
</comment>
<comment type="subcellular location">
    <subcellularLocation>
        <location evidence="11">Endoplasmic reticulum membrane</location>
        <topology evidence="11">Single-pass membrane protein</topology>
    </subcellularLocation>
    <subcellularLocation>
        <location evidence="1">Endoplasmic reticulum membrane</location>
        <topology evidence="1">Single-pass type III membrane protein</topology>
    </subcellularLocation>
</comment>
<keyword evidence="6 11" id="KW-0812">Transmembrane</keyword>
<dbReference type="GeneID" id="30998451"/>
<evidence type="ECO:0000256" key="3">
    <source>
        <dbReference type="ARBA" id="ARBA00010345"/>
    </source>
</evidence>
<keyword evidence="8 11" id="KW-1133">Transmembrane helix</keyword>
<evidence type="ECO:0000313" key="12">
    <source>
        <dbReference type="EMBL" id="ODV67512.1"/>
    </source>
</evidence>
<dbReference type="Proteomes" id="UP000095085">
    <property type="component" value="Unassembled WGS sequence"/>
</dbReference>
<evidence type="ECO:0000256" key="4">
    <source>
        <dbReference type="ARBA" id="ARBA00020410"/>
    </source>
</evidence>
<comment type="similarity">
    <text evidence="3 11">Belongs to the PIGX family.</text>
</comment>
<dbReference type="SMART" id="SM00780">
    <property type="entry name" value="PIG-X"/>
    <property type="match status" value="1"/>
</dbReference>
<dbReference type="OrthoDB" id="5546453at2759"/>
<keyword evidence="13" id="KW-1185">Reference proteome</keyword>
<dbReference type="InterPro" id="IPR013233">
    <property type="entry name" value="PIG-X/PBN1"/>
</dbReference>
<reference evidence="13" key="1">
    <citation type="submission" date="2016-05" db="EMBL/GenBank/DDBJ databases">
        <title>Comparative genomics of biotechnologically important yeasts.</title>
        <authorList>
            <consortium name="DOE Joint Genome Institute"/>
            <person name="Riley R."/>
            <person name="Haridas S."/>
            <person name="Wolfe K.H."/>
            <person name="Lopes M.R."/>
            <person name="Hittinger C.T."/>
            <person name="Goker M."/>
            <person name="Salamov A."/>
            <person name="Wisecaver J."/>
            <person name="Long T.M."/>
            <person name="Aerts A.L."/>
            <person name="Barry K."/>
            <person name="Choi C."/>
            <person name="Clum A."/>
            <person name="Coughlan A.Y."/>
            <person name="Deshpande S."/>
            <person name="Douglass A.P."/>
            <person name="Hanson S.J."/>
            <person name="Klenk H.-P."/>
            <person name="Labutti K."/>
            <person name="Lapidus A."/>
            <person name="Lindquist E."/>
            <person name="Lipzen A."/>
            <person name="Meier-Kolthoff J.P."/>
            <person name="Ohm R.A."/>
            <person name="Otillar R.P."/>
            <person name="Pangilinan J."/>
            <person name="Peng Y."/>
            <person name="Rokas A."/>
            <person name="Rosa C.A."/>
            <person name="Scheuner C."/>
            <person name="Sibirny A.A."/>
            <person name="Slot J.C."/>
            <person name="Stielow J.B."/>
            <person name="Sun H."/>
            <person name="Kurtzman C.P."/>
            <person name="Blackwell M."/>
            <person name="Grigoriev I.V."/>
            <person name="Jeffries T.W."/>
        </authorList>
    </citation>
    <scope>NUCLEOTIDE SEQUENCE [LARGE SCALE GENOMIC DNA]</scope>
    <source>
        <strain evidence="13">NRRL Y-1933</strain>
    </source>
</reference>
<accession>A0A1E4RJQ2</accession>
<evidence type="ECO:0000313" key="13">
    <source>
        <dbReference type="Proteomes" id="UP000095085"/>
    </source>
</evidence>
<dbReference type="RefSeq" id="XP_020076579.1">
    <property type="nucleotide sequence ID" value="XM_020223902.1"/>
</dbReference>
<evidence type="ECO:0000256" key="9">
    <source>
        <dbReference type="ARBA" id="ARBA00023136"/>
    </source>
</evidence>
<evidence type="ECO:0000256" key="11">
    <source>
        <dbReference type="RuleBase" id="RU366056"/>
    </source>
</evidence>
<evidence type="ECO:0000256" key="8">
    <source>
        <dbReference type="ARBA" id="ARBA00022989"/>
    </source>
</evidence>
<dbReference type="GO" id="GO:0005789">
    <property type="term" value="C:endoplasmic reticulum membrane"/>
    <property type="evidence" value="ECO:0007669"/>
    <property type="project" value="UniProtKB-SubCell"/>
</dbReference>
<keyword evidence="5 11" id="KW-0337">GPI-anchor biosynthesis</keyword>
<dbReference type="EMBL" id="KV454540">
    <property type="protein sequence ID" value="ODV67512.1"/>
    <property type="molecule type" value="Genomic_DNA"/>
</dbReference>
<evidence type="ECO:0000256" key="1">
    <source>
        <dbReference type="ARBA" id="ARBA00004643"/>
    </source>
</evidence>
<evidence type="ECO:0000256" key="10">
    <source>
        <dbReference type="ARBA" id="ARBA00023180"/>
    </source>
</evidence>
<evidence type="ECO:0000256" key="2">
    <source>
        <dbReference type="ARBA" id="ARBA00004687"/>
    </source>
</evidence>
<comment type="function">
    <text evidence="11">Required for proper folding and/or the stability of a subset of proteins in the endoplasmic reticulum. Component of glycosylphosphatidylinositol-mannosyltransferase 1 which transfers the first of the 4 mannoses in the GPI-anchor precursors during GPI-anchor biosynthesis. Probably acts by stabilizing the mannosyltransferase GPI14.</text>
</comment>
<feature type="non-terminal residue" evidence="12">
    <location>
        <position position="414"/>
    </location>
</feature>
<keyword evidence="9 11" id="KW-0472">Membrane</keyword>
<dbReference type="GO" id="GO:0000030">
    <property type="term" value="F:mannosyltransferase activity"/>
    <property type="evidence" value="ECO:0007669"/>
    <property type="project" value="TreeGrafter"/>
</dbReference>
<dbReference type="InterPro" id="IPR042322">
    <property type="entry name" value="Pbn1"/>
</dbReference>
<dbReference type="GO" id="GO:1990529">
    <property type="term" value="C:glycosylphosphatidylinositol-mannosyltransferase I complex"/>
    <property type="evidence" value="ECO:0007669"/>
    <property type="project" value="TreeGrafter"/>
</dbReference>
<protein>
    <recommendedName>
        <fullName evidence="4 11">Protein PBN1</fullName>
    </recommendedName>
</protein>
<dbReference type="STRING" id="984485.A0A1E4RJQ2"/>
<dbReference type="AlphaFoldDB" id="A0A1E4RJQ2"/>
<dbReference type="GO" id="GO:0006506">
    <property type="term" value="P:GPI anchor biosynthetic process"/>
    <property type="evidence" value="ECO:0007669"/>
    <property type="project" value="UniProtKB-UniPathway"/>
</dbReference>
<name>A0A1E4RJQ2_9ASCO</name>
<dbReference type="PANTHER" id="PTHR28533:SF1">
    <property type="entry name" value="PROTEIN PBN1"/>
    <property type="match status" value="1"/>
</dbReference>